<evidence type="ECO:0000313" key="2">
    <source>
        <dbReference type="Proteomes" id="UP000093000"/>
    </source>
</evidence>
<name>A0A1C7LN25_9FUNG</name>
<protein>
    <submittedName>
        <fullName evidence="1">Uncharacterized protein</fullName>
    </submittedName>
</protein>
<accession>A0A1C7LN25</accession>
<reference evidence="1 2" key="1">
    <citation type="submission" date="2016-03" db="EMBL/GenBank/DDBJ databases">
        <title>Choanephora cucurbitarum.</title>
        <authorList>
            <person name="Min B."/>
            <person name="Park H."/>
            <person name="Park J.-H."/>
            <person name="Shin H.-D."/>
            <person name="Choi I.-G."/>
        </authorList>
    </citation>
    <scope>NUCLEOTIDE SEQUENCE [LARGE SCALE GENOMIC DNA]</scope>
    <source>
        <strain evidence="1 2">KUS-F28377</strain>
    </source>
</reference>
<dbReference type="EMBL" id="LUGH01002701">
    <property type="protein sequence ID" value="OBZ66010.1"/>
    <property type="molecule type" value="Genomic_DNA"/>
</dbReference>
<proteinExistence type="predicted"/>
<dbReference type="InParanoid" id="A0A1C7LN25"/>
<keyword evidence="2" id="KW-1185">Reference proteome</keyword>
<dbReference type="Proteomes" id="UP000093000">
    <property type="component" value="Unassembled WGS sequence"/>
</dbReference>
<comment type="caution">
    <text evidence="1">The sequence shown here is derived from an EMBL/GenBank/DDBJ whole genome shotgun (WGS) entry which is preliminary data.</text>
</comment>
<evidence type="ECO:0000313" key="1">
    <source>
        <dbReference type="EMBL" id="OBZ66010.1"/>
    </source>
</evidence>
<dbReference type="AlphaFoldDB" id="A0A1C7LN25"/>
<sequence>MGPFLNQEIAAKRLNKRIWTMNNHFATYHLYDLIKSYGPFKIPLLQIPGKNHTKYNDQLAKKDLYPARKDKPNSFRNHPLDYAETQAQLWEKFEDVDLDQLDMIANILAQSIYQAI</sequence>
<organism evidence="1 2">
    <name type="scientific">Choanephora cucurbitarum</name>
    <dbReference type="NCBI Taxonomy" id="101091"/>
    <lineage>
        <taxon>Eukaryota</taxon>
        <taxon>Fungi</taxon>
        <taxon>Fungi incertae sedis</taxon>
        <taxon>Mucoromycota</taxon>
        <taxon>Mucoromycotina</taxon>
        <taxon>Mucoromycetes</taxon>
        <taxon>Mucorales</taxon>
        <taxon>Mucorineae</taxon>
        <taxon>Choanephoraceae</taxon>
        <taxon>Choanephoroideae</taxon>
        <taxon>Choanephora</taxon>
    </lineage>
</organism>
<gene>
    <name evidence="1" type="ORF">A0J61_11923</name>
</gene>